<dbReference type="AlphaFoldDB" id="A0A0S6VS41"/>
<keyword evidence="4" id="KW-1185">Reference proteome</keyword>
<keyword evidence="2" id="KW-0560">Oxidoreductase</keyword>
<dbReference type="HOGENOM" id="CLU_1861254_0_0_0"/>
<dbReference type="EMBL" id="DF820455">
    <property type="protein sequence ID" value="GAK50098.1"/>
    <property type="molecule type" value="Genomic_DNA"/>
</dbReference>
<evidence type="ECO:0000256" key="2">
    <source>
        <dbReference type="ARBA" id="ARBA00023002"/>
    </source>
</evidence>
<gene>
    <name evidence="3" type="ORF">U14_01324</name>
</gene>
<dbReference type="SUPFAM" id="SSF51395">
    <property type="entry name" value="FMN-linked oxidoreductases"/>
    <property type="match status" value="1"/>
</dbReference>
<dbReference type="PANTHER" id="PTHR43656:SF2">
    <property type="entry name" value="BINDING OXIDOREDUCTASE, PUTATIVE (AFU_ORTHOLOGUE AFUA_2G08260)-RELATED"/>
    <property type="match status" value="1"/>
</dbReference>
<dbReference type="Proteomes" id="UP000030700">
    <property type="component" value="Unassembled WGS sequence"/>
</dbReference>
<name>A0A0S6VS41_9BACT</name>
<dbReference type="InterPro" id="IPR051799">
    <property type="entry name" value="NADH_flavin_oxidoreductase"/>
</dbReference>
<evidence type="ECO:0000313" key="4">
    <source>
        <dbReference type="Proteomes" id="UP000030700"/>
    </source>
</evidence>
<dbReference type="InterPro" id="IPR013785">
    <property type="entry name" value="Aldolase_TIM"/>
</dbReference>
<sequence>MKINSIDGRNPERVFDACRYTCRHFAEKQMDAIEISGNVFDFPDTRINPYRESVLRDYAAQIAADVDIPIILVGLNRSCATMTEILNATNIRYFSLSRPLIREPNVINLWQQNPAYAPQCISCNQCFRPDGNTCIFS</sequence>
<evidence type="ECO:0000313" key="3">
    <source>
        <dbReference type="EMBL" id="GAK50098.1"/>
    </source>
</evidence>
<dbReference type="PANTHER" id="PTHR43656">
    <property type="entry name" value="BINDING OXIDOREDUCTASE, PUTATIVE (AFU_ORTHOLOGUE AFUA_2G08260)-RELATED"/>
    <property type="match status" value="1"/>
</dbReference>
<proteinExistence type="predicted"/>
<dbReference type="STRING" id="1499966.U14_01324"/>
<organism evidence="3 4">
    <name type="scientific">Candidatus Moduliflexus flocculans</name>
    <dbReference type="NCBI Taxonomy" id="1499966"/>
    <lineage>
        <taxon>Bacteria</taxon>
        <taxon>Candidatus Moduliflexota</taxon>
        <taxon>Candidatus Moduliflexia</taxon>
        <taxon>Candidatus Moduliflexales</taxon>
        <taxon>Candidatus Moduliflexaceae</taxon>
    </lineage>
</organism>
<accession>A0A0S6VS41</accession>
<dbReference type="Gene3D" id="3.20.20.70">
    <property type="entry name" value="Aldolase class I"/>
    <property type="match status" value="1"/>
</dbReference>
<protein>
    <submittedName>
        <fullName evidence="3">NADH:flavin oxidoreductase/NADH oxidase</fullName>
    </submittedName>
</protein>
<evidence type="ECO:0000256" key="1">
    <source>
        <dbReference type="ARBA" id="ARBA00022630"/>
    </source>
</evidence>
<dbReference type="GO" id="GO:0016491">
    <property type="term" value="F:oxidoreductase activity"/>
    <property type="evidence" value="ECO:0007669"/>
    <property type="project" value="UniProtKB-KW"/>
</dbReference>
<keyword evidence="1" id="KW-0285">Flavoprotein</keyword>
<reference evidence="3 4" key="1">
    <citation type="journal article" date="2015" name="PeerJ">
        <title>First genomic representation of candidate bacterial phylum KSB3 points to enhanced environmental sensing as a trigger of wastewater bulking.</title>
        <authorList>
            <person name="Sekiguchi Y."/>
            <person name="Ohashi A."/>
            <person name="Parks D.H."/>
            <person name="Yamauchi T."/>
            <person name="Tyson G.W."/>
            <person name="Hugenholtz P."/>
        </authorList>
    </citation>
    <scope>NUCLEOTIDE SEQUENCE [LARGE SCALE GENOMIC DNA]</scope>
</reference>